<dbReference type="GO" id="GO:0008477">
    <property type="term" value="F:purine nucleosidase activity"/>
    <property type="evidence" value="ECO:0007669"/>
    <property type="project" value="TreeGrafter"/>
</dbReference>
<dbReference type="Pfam" id="PF01156">
    <property type="entry name" value="IU_nuc_hydro"/>
    <property type="match status" value="1"/>
</dbReference>
<dbReference type="Proteomes" id="UP000248423">
    <property type="component" value="Unassembled WGS sequence"/>
</dbReference>
<evidence type="ECO:0000313" key="6">
    <source>
        <dbReference type="Proteomes" id="UP000248423"/>
    </source>
</evidence>
<dbReference type="InterPro" id="IPR036452">
    <property type="entry name" value="Ribo_hydro-like"/>
</dbReference>
<evidence type="ECO:0000256" key="3">
    <source>
        <dbReference type="ARBA" id="ARBA00023295"/>
    </source>
</evidence>
<dbReference type="OrthoDB" id="5783963at2759"/>
<name>A0A319E7H3_ASPSB</name>
<keyword evidence="6" id="KW-1185">Reference proteome</keyword>
<dbReference type="PANTHER" id="PTHR12304">
    <property type="entry name" value="INOSINE-URIDINE PREFERRING NUCLEOSIDE HYDROLASE"/>
    <property type="match status" value="1"/>
</dbReference>
<protein>
    <recommendedName>
        <fullName evidence="4">Inosine/uridine-preferring nucleoside hydrolase domain-containing protein</fullName>
    </recommendedName>
</protein>
<dbReference type="SUPFAM" id="SSF53590">
    <property type="entry name" value="Nucleoside hydrolase"/>
    <property type="match status" value="1"/>
</dbReference>
<evidence type="ECO:0000313" key="5">
    <source>
        <dbReference type="EMBL" id="PYI04085.1"/>
    </source>
</evidence>
<dbReference type="PANTHER" id="PTHR12304:SF4">
    <property type="entry name" value="URIDINE NUCLEOSIDASE"/>
    <property type="match status" value="1"/>
</dbReference>
<sequence length="118" mass="13100">MALLMSIYPEVAEHIKRLTIMGESIGGGLAHTLRCRKEDGNNRVGNVTMWAEFDCYCDPESAQVIFSNQTLPSKTTLLPLNIIHMAFIPEEVLDLVLYGPHGEGKRVLVQETSIKADT</sequence>
<comment type="similarity">
    <text evidence="1">Belongs to the IUNH family.</text>
</comment>
<organism evidence="5 6">
    <name type="scientific">Aspergillus sclerotiicarbonarius (strain CBS 121057 / IBT 28362)</name>
    <dbReference type="NCBI Taxonomy" id="1448318"/>
    <lineage>
        <taxon>Eukaryota</taxon>
        <taxon>Fungi</taxon>
        <taxon>Dikarya</taxon>
        <taxon>Ascomycota</taxon>
        <taxon>Pezizomycotina</taxon>
        <taxon>Eurotiomycetes</taxon>
        <taxon>Eurotiomycetidae</taxon>
        <taxon>Eurotiales</taxon>
        <taxon>Aspergillaceae</taxon>
        <taxon>Aspergillus</taxon>
        <taxon>Aspergillus subgen. Circumdati</taxon>
    </lineage>
</organism>
<keyword evidence="3" id="KW-0326">Glycosidase</keyword>
<keyword evidence="2" id="KW-0378">Hydrolase</keyword>
<dbReference type="InterPro" id="IPR023186">
    <property type="entry name" value="IUNH"/>
</dbReference>
<dbReference type="AlphaFoldDB" id="A0A319E7H3"/>
<proteinExistence type="inferred from homology"/>
<evidence type="ECO:0000256" key="2">
    <source>
        <dbReference type="ARBA" id="ARBA00022801"/>
    </source>
</evidence>
<dbReference type="GO" id="GO:0006152">
    <property type="term" value="P:purine nucleoside catabolic process"/>
    <property type="evidence" value="ECO:0007669"/>
    <property type="project" value="TreeGrafter"/>
</dbReference>
<evidence type="ECO:0000259" key="4">
    <source>
        <dbReference type="Pfam" id="PF01156"/>
    </source>
</evidence>
<dbReference type="EMBL" id="KZ826373">
    <property type="protein sequence ID" value="PYI04085.1"/>
    <property type="molecule type" value="Genomic_DNA"/>
</dbReference>
<feature type="domain" description="Inosine/uridine-preferring nucleoside hydrolase" evidence="4">
    <location>
        <begin position="2"/>
        <end position="94"/>
    </location>
</feature>
<accession>A0A319E7H3</accession>
<dbReference type="VEuPathDB" id="FungiDB:BO78DRAFT_420984"/>
<reference evidence="5 6" key="1">
    <citation type="submission" date="2018-02" db="EMBL/GenBank/DDBJ databases">
        <title>The genomes of Aspergillus section Nigri reveals drivers in fungal speciation.</title>
        <authorList>
            <consortium name="DOE Joint Genome Institute"/>
            <person name="Vesth T.C."/>
            <person name="Nybo J."/>
            <person name="Theobald S."/>
            <person name="Brandl J."/>
            <person name="Frisvad J.C."/>
            <person name="Nielsen K.F."/>
            <person name="Lyhne E.K."/>
            <person name="Kogle M.E."/>
            <person name="Kuo A."/>
            <person name="Riley R."/>
            <person name="Clum A."/>
            <person name="Nolan M."/>
            <person name="Lipzen A."/>
            <person name="Salamov A."/>
            <person name="Henrissat B."/>
            <person name="Wiebenga A."/>
            <person name="De vries R.P."/>
            <person name="Grigoriev I.V."/>
            <person name="Mortensen U.H."/>
            <person name="Andersen M.R."/>
            <person name="Baker S.E."/>
        </authorList>
    </citation>
    <scope>NUCLEOTIDE SEQUENCE [LARGE SCALE GENOMIC DNA]</scope>
    <source>
        <strain evidence="5 6">CBS 121057</strain>
    </source>
</reference>
<gene>
    <name evidence="5" type="ORF">BO78DRAFT_420984</name>
</gene>
<dbReference type="InterPro" id="IPR001910">
    <property type="entry name" value="Inosine/uridine_hydrolase_dom"/>
</dbReference>
<dbReference type="GO" id="GO:0005829">
    <property type="term" value="C:cytosol"/>
    <property type="evidence" value="ECO:0007669"/>
    <property type="project" value="TreeGrafter"/>
</dbReference>
<evidence type="ECO:0000256" key="1">
    <source>
        <dbReference type="ARBA" id="ARBA00009176"/>
    </source>
</evidence>
<dbReference type="STRING" id="1448318.A0A319E7H3"/>
<dbReference type="Gene3D" id="3.90.245.10">
    <property type="entry name" value="Ribonucleoside hydrolase-like"/>
    <property type="match status" value="1"/>
</dbReference>